<dbReference type="RefSeq" id="WP_131234239.1">
    <property type="nucleotide sequence ID" value="NZ_ADOU02000005.1"/>
</dbReference>
<dbReference type="Proteomes" id="UP000024900">
    <property type="component" value="Unassembled WGS sequence"/>
</dbReference>
<dbReference type="Gene3D" id="2.60.120.200">
    <property type="match status" value="1"/>
</dbReference>
<comment type="caution">
    <text evidence="1">The sequence shown here is derived from an EMBL/GenBank/DDBJ whole genome shotgun (WGS) entry which is preliminary data.</text>
</comment>
<dbReference type="AlphaFoldDB" id="A0A837CCU6"/>
<dbReference type="EMBL" id="ADOU02000005">
    <property type="protein sequence ID" value="KGJ66761.1"/>
    <property type="molecule type" value="Genomic_DNA"/>
</dbReference>
<evidence type="ECO:0000313" key="1">
    <source>
        <dbReference type="EMBL" id="KGJ66761.1"/>
    </source>
</evidence>
<organism evidence="1 2">
    <name type="scientific">Bradyrhizobium diazoefficiens SEMIA 5080</name>
    <dbReference type="NCBI Taxonomy" id="754504"/>
    <lineage>
        <taxon>Bacteria</taxon>
        <taxon>Pseudomonadati</taxon>
        <taxon>Pseudomonadota</taxon>
        <taxon>Alphaproteobacteria</taxon>
        <taxon>Hyphomicrobiales</taxon>
        <taxon>Nitrobacteraceae</taxon>
        <taxon>Bradyrhizobium</taxon>
    </lineage>
</organism>
<reference evidence="1 2" key="1">
    <citation type="journal article" date="2014" name="BMC Genomics">
        <title>Comparative genomics of Bradyrhizobium japonicum CPAC 15 and Bradyrhizobium diazoefficiens CPAC 7: elite model strains for understanding symbiotic performance with soybean.</title>
        <authorList>
            <person name="Siqueira A.F."/>
            <person name="Ormeno-Orrillo E."/>
            <person name="Souza R.C."/>
            <person name="Rodrigues E.P."/>
            <person name="Almeida L.G."/>
            <person name="Barcellos F.G."/>
            <person name="Batista J.S."/>
            <person name="Nakatami A.S."/>
            <person name="Martinez-Romero E."/>
            <person name="Vasconcelos A.T."/>
            <person name="Hungria M."/>
        </authorList>
    </citation>
    <scope>NUCLEOTIDE SEQUENCE [LARGE SCALE GENOMIC DNA]</scope>
    <source>
        <strain evidence="1 2">SEMIA 5080</strain>
    </source>
</reference>
<sequence length="540" mass="57424">MRRRDLLTGLLATTTSSALPTAGLSMPPINDETNALATMTPVPSASWLTAADTLISSLKTAGVWQTLDLFYCLAAPSSTACTYNWVNMTSGRLTANGKLTYSANACVASDGSTGYFSTTFDVNSSKAQDGDAEYGFFTLNECTTDNISPFQTTGGKHYMALQANSAGAAIANLSAALNTSTAASFSSLWGSTVGHWVIQQNDTTAQLQAFVDGSSLGTSTQTHSADSGAVQLFRSASGSFTTRQVAFVHYGSKLTAPQQLALSKALYTFLTAIGVRPMAGTPGLNTGPTNVAPYKHCATFSGTDYPISPSLPAPAGSFQGRAGAYPYAMIKVNDPNYNSIIRLEAHAGDRPSFDRTTITRVQINTANLVAIPWQTTCDFAFSFFIENGTVFDTGFCDLANLHDQTRGVNCGPTHAIDPATGNFLVWYFVNGIHYNIYPVVTSAACAKGVWHHVRTTYRLDNSPNGFCQAWFDGVQVLNATGIQFGASTGAPFWWNITGLYQGVTGAGPTAVWYANLEFDISGTQPFASRIFSPLPVPPLT</sequence>
<name>A0A837CCU6_9BRAD</name>
<dbReference type="InterPro" id="IPR025975">
    <property type="entry name" value="Polysacc_lyase"/>
</dbReference>
<evidence type="ECO:0000313" key="2">
    <source>
        <dbReference type="Proteomes" id="UP000024900"/>
    </source>
</evidence>
<gene>
    <name evidence="1" type="ORF">BJA5080_03382</name>
</gene>
<accession>A0A837CCU6</accession>
<protein>
    <submittedName>
        <fullName evidence="1">Uncharacterized protein</fullName>
    </submittedName>
</protein>
<proteinExistence type="predicted"/>
<dbReference type="Pfam" id="PF14099">
    <property type="entry name" value="Polysacc_lyase"/>
    <property type="match status" value="1"/>
</dbReference>